<dbReference type="EMBL" id="CP003156">
    <property type="protein sequence ID" value="AEV33374.1"/>
    <property type="molecule type" value="Genomic_DNA"/>
</dbReference>
<keyword evidence="3" id="KW-0132">Cell division</keyword>
<keyword evidence="7" id="KW-0227">DNA damage</keyword>
<dbReference type="STRING" id="926562.Oweho_2404"/>
<dbReference type="GO" id="GO:0003677">
    <property type="term" value="F:DNA binding"/>
    <property type="evidence" value="ECO:0007669"/>
    <property type="project" value="InterPro"/>
</dbReference>
<dbReference type="Pfam" id="PF04675">
    <property type="entry name" value="DNA_ligase_A_N"/>
    <property type="match status" value="1"/>
</dbReference>
<dbReference type="AlphaFoldDB" id="G8R709"/>
<dbReference type="PANTHER" id="PTHR45674:SF13">
    <property type="entry name" value="DNA LIGASE-RELATED"/>
    <property type="match status" value="1"/>
</dbReference>
<evidence type="ECO:0000256" key="1">
    <source>
        <dbReference type="ARBA" id="ARBA00012727"/>
    </source>
</evidence>
<evidence type="ECO:0000259" key="14">
    <source>
        <dbReference type="PROSITE" id="PS50160"/>
    </source>
</evidence>
<dbReference type="InterPro" id="IPR012309">
    <property type="entry name" value="DNA_ligase_ATP-dep_C"/>
</dbReference>
<gene>
    <name evidence="15" type="ordered locus">Oweho_2404</name>
</gene>
<dbReference type="GO" id="GO:0006260">
    <property type="term" value="P:DNA replication"/>
    <property type="evidence" value="ECO:0007669"/>
    <property type="project" value="UniProtKB-KW"/>
</dbReference>
<dbReference type="GO" id="GO:0051301">
    <property type="term" value="P:cell division"/>
    <property type="evidence" value="ECO:0007669"/>
    <property type="project" value="UniProtKB-KW"/>
</dbReference>
<dbReference type="GO" id="GO:0006310">
    <property type="term" value="P:DNA recombination"/>
    <property type="evidence" value="ECO:0007669"/>
    <property type="project" value="UniProtKB-KW"/>
</dbReference>
<dbReference type="OrthoDB" id="9767858at2"/>
<dbReference type="InterPro" id="IPR036599">
    <property type="entry name" value="DNA_ligase_N_sf"/>
</dbReference>
<dbReference type="SUPFAM" id="SSF50249">
    <property type="entry name" value="Nucleic acid-binding proteins"/>
    <property type="match status" value="1"/>
</dbReference>
<proteinExistence type="predicted"/>
<dbReference type="GO" id="GO:0003910">
    <property type="term" value="F:DNA ligase (ATP) activity"/>
    <property type="evidence" value="ECO:0007669"/>
    <property type="project" value="UniProtKB-EC"/>
</dbReference>
<keyword evidence="8" id="KW-0067">ATP-binding</keyword>
<dbReference type="InterPro" id="IPR016059">
    <property type="entry name" value="DNA_ligase_ATP-dep_CS"/>
</dbReference>
<dbReference type="Pfam" id="PF01068">
    <property type="entry name" value="DNA_ligase_A_M"/>
    <property type="match status" value="1"/>
</dbReference>
<dbReference type="GO" id="GO:0006281">
    <property type="term" value="P:DNA repair"/>
    <property type="evidence" value="ECO:0007669"/>
    <property type="project" value="UniProtKB-KW"/>
</dbReference>
<evidence type="ECO:0000256" key="12">
    <source>
        <dbReference type="ARBA" id="ARBA00023306"/>
    </source>
</evidence>
<keyword evidence="2 15" id="KW-0436">Ligase</keyword>
<dbReference type="InterPro" id="IPR012340">
    <property type="entry name" value="NA-bd_OB-fold"/>
</dbReference>
<keyword evidence="9" id="KW-0460">Magnesium</keyword>
<evidence type="ECO:0000313" key="15">
    <source>
        <dbReference type="EMBL" id="AEV33374.1"/>
    </source>
</evidence>
<organism evidence="15 16">
    <name type="scientific">Owenweeksia hongkongensis (strain DSM 17368 / CIP 108786 / JCM 12287 / NRRL B-23963 / UST20020801)</name>
    <dbReference type="NCBI Taxonomy" id="926562"/>
    <lineage>
        <taxon>Bacteria</taxon>
        <taxon>Pseudomonadati</taxon>
        <taxon>Bacteroidota</taxon>
        <taxon>Flavobacteriia</taxon>
        <taxon>Flavobacteriales</taxon>
        <taxon>Owenweeksiaceae</taxon>
        <taxon>Owenweeksia</taxon>
    </lineage>
</organism>
<keyword evidence="6" id="KW-0547">Nucleotide-binding</keyword>
<dbReference type="NCBIfam" id="NF006701">
    <property type="entry name" value="PRK09247.1"/>
    <property type="match status" value="1"/>
</dbReference>
<evidence type="ECO:0000256" key="5">
    <source>
        <dbReference type="ARBA" id="ARBA00022723"/>
    </source>
</evidence>
<keyword evidence="16" id="KW-1185">Reference proteome</keyword>
<dbReference type="PROSITE" id="PS50160">
    <property type="entry name" value="DNA_LIGASE_A3"/>
    <property type="match status" value="1"/>
</dbReference>
<evidence type="ECO:0000256" key="13">
    <source>
        <dbReference type="ARBA" id="ARBA00034003"/>
    </source>
</evidence>
<evidence type="ECO:0000256" key="6">
    <source>
        <dbReference type="ARBA" id="ARBA00022741"/>
    </source>
</evidence>
<dbReference type="InterPro" id="IPR026333">
    <property type="entry name" value="ATP_dep_DNA_lig_pp_1105_fam"/>
</dbReference>
<dbReference type="CDD" id="cd07897">
    <property type="entry name" value="Adenylation_DNA_ligase_Bac1"/>
    <property type="match status" value="1"/>
</dbReference>
<feature type="domain" description="ATP-dependent DNA ligase family profile" evidence="14">
    <location>
        <begin position="303"/>
        <end position="434"/>
    </location>
</feature>
<evidence type="ECO:0000256" key="3">
    <source>
        <dbReference type="ARBA" id="ARBA00022618"/>
    </source>
</evidence>
<keyword evidence="12" id="KW-0131">Cell cycle</keyword>
<sequence>MKQFANLFMQLDQTNKTNTKVAALVDYFDKAPDEEKVWAIAIMSHRRPKRPVSTRDLREWCQEETGLPEWLFDETYHVVGDLAETIAKLLPKVENTEDRGLLYWVNFLIELRGKPQEEKKKQILAAWRELETFERFVFNKLITGGFRMGVSQKLMTRALSQHLDKDPAEMAHRLMGNWDPAAVTFYDLLLDDSVEADTSKPYPFFLAYQLEDGPESLGSPHDWFAEYKWDGIRGQLIFRNGEVFLWSRGEELVTDQYPELKEVVELLPEGTVLDGEVLVYKDGQIQGFSLLQKRIGRKTVGAKMLKDAPVVLRCYDILEWEGRDLRHETQEFRREILERVFTGLPDNNLLQLSELINFNSWEELIALREDARSQYSEGLMLKAKKGTYGVGRKKGDWWKWKVDALTIDAVMIYAMRGHGRRANLYTDYTFAVWDGDKLVPFAKAYSGLTDEEFNKVDSFVKRNTLERFGPVRSVKPELVFEIAFEGIQKSTRHKSGIALRFPRMKRWRKDKPSKEANTLADLQEMLRLYG</sequence>
<keyword evidence="11" id="KW-0234">DNA repair</keyword>
<evidence type="ECO:0000256" key="11">
    <source>
        <dbReference type="ARBA" id="ARBA00023204"/>
    </source>
</evidence>
<dbReference type="CDD" id="cd07972">
    <property type="entry name" value="OBF_DNA_ligase_Arch_LigB"/>
    <property type="match status" value="1"/>
</dbReference>
<keyword evidence="4" id="KW-0235">DNA replication</keyword>
<name>G8R709_OWEHD</name>
<comment type="catalytic activity">
    <reaction evidence="13">
        <text>ATP + (deoxyribonucleotide)n-3'-hydroxyl + 5'-phospho-(deoxyribonucleotide)m = (deoxyribonucleotide)n+m + AMP + diphosphate.</text>
        <dbReference type="EC" id="6.5.1.1"/>
    </reaction>
</comment>
<dbReference type="InterPro" id="IPR012308">
    <property type="entry name" value="DNA_ligase_ATP-dep_N"/>
</dbReference>
<dbReference type="HOGENOM" id="CLU_005138_6_2_10"/>
<evidence type="ECO:0000256" key="4">
    <source>
        <dbReference type="ARBA" id="ARBA00022705"/>
    </source>
</evidence>
<dbReference type="eggNOG" id="COG1793">
    <property type="taxonomic scope" value="Bacteria"/>
</dbReference>
<dbReference type="SUPFAM" id="SSF56091">
    <property type="entry name" value="DNA ligase/mRNA capping enzyme, catalytic domain"/>
    <property type="match status" value="1"/>
</dbReference>
<dbReference type="InterPro" id="IPR012310">
    <property type="entry name" value="DNA_ligase_ATP-dep_cent"/>
</dbReference>
<dbReference type="KEGG" id="oho:Oweho_2404"/>
<evidence type="ECO:0000256" key="8">
    <source>
        <dbReference type="ARBA" id="ARBA00022840"/>
    </source>
</evidence>
<dbReference type="PROSITE" id="PS00697">
    <property type="entry name" value="DNA_LIGASE_A1"/>
    <property type="match status" value="1"/>
</dbReference>
<dbReference type="PATRIC" id="fig|926562.3.peg.2421"/>
<dbReference type="PANTHER" id="PTHR45674">
    <property type="entry name" value="DNA LIGASE 1/3 FAMILY MEMBER"/>
    <property type="match status" value="1"/>
</dbReference>
<dbReference type="Pfam" id="PF04679">
    <property type="entry name" value="DNA_ligase_A_C"/>
    <property type="match status" value="1"/>
</dbReference>
<reference evidence="15 16" key="1">
    <citation type="journal article" date="2012" name="Stand. Genomic Sci.">
        <title>Genome sequence of the orange-pigmented seawater bacterium Owenweeksia hongkongensis type strain (UST20020801(T)).</title>
        <authorList>
            <person name="Riedel T."/>
            <person name="Held B."/>
            <person name="Nolan M."/>
            <person name="Lucas S."/>
            <person name="Lapidus A."/>
            <person name="Tice H."/>
            <person name="Del Rio T.G."/>
            <person name="Cheng J.F."/>
            <person name="Han C."/>
            <person name="Tapia R."/>
            <person name="Goodwin L.A."/>
            <person name="Pitluck S."/>
            <person name="Liolios K."/>
            <person name="Mavromatis K."/>
            <person name="Pagani I."/>
            <person name="Ivanova N."/>
            <person name="Mikhailova N."/>
            <person name="Pati A."/>
            <person name="Chen A."/>
            <person name="Palaniappan K."/>
            <person name="Rohde M."/>
            <person name="Tindall B.J."/>
            <person name="Detter J.C."/>
            <person name="Goker M."/>
            <person name="Woyke T."/>
            <person name="Bristow J."/>
            <person name="Eisen J.A."/>
            <person name="Markowitz V."/>
            <person name="Hugenholtz P."/>
            <person name="Klenk H.P."/>
            <person name="Kyrpides N.C."/>
        </authorList>
    </citation>
    <scope>NUCLEOTIDE SEQUENCE</scope>
    <source>
        <strain evidence="16">DSM 17368 / JCM 12287 / NRRL B-23963</strain>
    </source>
</reference>
<accession>G8R709</accession>
<evidence type="ECO:0000313" key="16">
    <source>
        <dbReference type="Proteomes" id="UP000005631"/>
    </source>
</evidence>
<keyword evidence="5" id="KW-0479">Metal-binding</keyword>
<evidence type="ECO:0000256" key="7">
    <source>
        <dbReference type="ARBA" id="ARBA00022763"/>
    </source>
</evidence>
<dbReference type="GO" id="GO:0046872">
    <property type="term" value="F:metal ion binding"/>
    <property type="evidence" value="ECO:0007669"/>
    <property type="project" value="UniProtKB-KW"/>
</dbReference>
<dbReference type="GO" id="GO:0005524">
    <property type="term" value="F:ATP binding"/>
    <property type="evidence" value="ECO:0007669"/>
    <property type="project" value="UniProtKB-KW"/>
</dbReference>
<dbReference type="Gene3D" id="2.40.50.140">
    <property type="entry name" value="Nucleic acid-binding proteins"/>
    <property type="match status" value="1"/>
</dbReference>
<dbReference type="Gene3D" id="1.10.3260.10">
    <property type="entry name" value="DNA ligase, ATP-dependent, N-terminal domain"/>
    <property type="match status" value="1"/>
</dbReference>
<dbReference type="Gene3D" id="3.30.470.30">
    <property type="entry name" value="DNA ligase/mRNA capping enzyme"/>
    <property type="match status" value="1"/>
</dbReference>
<dbReference type="InterPro" id="IPR050191">
    <property type="entry name" value="ATP-dep_DNA_ligase"/>
</dbReference>
<dbReference type="Proteomes" id="UP000005631">
    <property type="component" value="Chromosome"/>
</dbReference>
<dbReference type="NCBIfam" id="TIGR04120">
    <property type="entry name" value="DNA_lig_bact"/>
    <property type="match status" value="1"/>
</dbReference>
<protein>
    <recommendedName>
        <fullName evidence="1">DNA ligase (ATP)</fullName>
        <ecNumber evidence="1">6.5.1.1</ecNumber>
    </recommendedName>
</protein>
<evidence type="ECO:0000256" key="9">
    <source>
        <dbReference type="ARBA" id="ARBA00022842"/>
    </source>
</evidence>
<evidence type="ECO:0000256" key="10">
    <source>
        <dbReference type="ARBA" id="ARBA00023172"/>
    </source>
</evidence>
<dbReference type="RefSeq" id="WP_014202723.1">
    <property type="nucleotide sequence ID" value="NC_016599.1"/>
</dbReference>
<evidence type="ECO:0000256" key="2">
    <source>
        <dbReference type="ARBA" id="ARBA00022598"/>
    </source>
</evidence>
<keyword evidence="10" id="KW-0233">DNA recombination</keyword>
<dbReference type="SUPFAM" id="SSF117018">
    <property type="entry name" value="ATP-dependent DNA ligase DNA-binding domain"/>
    <property type="match status" value="1"/>
</dbReference>
<dbReference type="EC" id="6.5.1.1" evidence="1"/>